<feature type="chain" id="PRO_5006865583" evidence="1">
    <location>
        <begin position="25"/>
        <end position="76"/>
    </location>
</feature>
<protein>
    <submittedName>
        <fullName evidence="2">Putative ovule protein</fullName>
    </submittedName>
</protein>
<organism evidence="2">
    <name type="scientific">Solanum chacoense</name>
    <name type="common">Chaco potato</name>
    <dbReference type="NCBI Taxonomy" id="4108"/>
    <lineage>
        <taxon>Eukaryota</taxon>
        <taxon>Viridiplantae</taxon>
        <taxon>Streptophyta</taxon>
        <taxon>Embryophyta</taxon>
        <taxon>Tracheophyta</taxon>
        <taxon>Spermatophyta</taxon>
        <taxon>Magnoliopsida</taxon>
        <taxon>eudicotyledons</taxon>
        <taxon>Gunneridae</taxon>
        <taxon>Pentapetalae</taxon>
        <taxon>asterids</taxon>
        <taxon>lamiids</taxon>
        <taxon>Solanales</taxon>
        <taxon>Solanaceae</taxon>
        <taxon>Solanoideae</taxon>
        <taxon>Solaneae</taxon>
        <taxon>Solanum</taxon>
    </lineage>
</organism>
<feature type="signal peptide" evidence="1">
    <location>
        <begin position="1"/>
        <end position="24"/>
    </location>
</feature>
<dbReference type="AlphaFoldDB" id="A0A0V0GYA2"/>
<sequence length="76" mass="9090">QKIPFLSPLILLYIQHFLFYPTDSSIYTKILPFCPPILLYTQKYKKESCFCPLILLYTQRKKITFHFSDNAEEILL</sequence>
<dbReference type="EMBL" id="GEDG01028524">
    <property type="protein sequence ID" value="JAP13122.1"/>
    <property type="molecule type" value="Transcribed_RNA"/>
</dbReference>
<keyword evidence="1" id="KW-0732">Signal</keyword>
<reference evidence="2" key="1">
    <citation type="submission" date="2015-12" db="EMBL/GenBank/DDBJ databases">
        <title>Gene expression during late stages of embryo sac development: a critical building block for successful pollen-pistil interactions.</title>
        <authorList>
            <person name="Liu Y."/>
            <person name="Joly V."/>
            <person name="Sabar M."/>
            <person name="Matton D.P."/>
        </authorList>
    </citation>
    <scope>NUCLEOTIDE SEQUENCE</scope>
</reference>
<name>A0A0V0GYA2_SOLCH</name>
<proteinExistence type="predicted"/>
<evidence type="ECO:0000313" key="2">
    <source>
        <dbReference type="EMBL" id="JAP13122.1"/>
    </source>
</evidence>
<evidence type="ECO:0000256" key="1">
    <source>
        <dbReference type="SAM" id="SignalP"/>
    </source>
</evidence>
<accession>A0A0V0GYA2</accession>
<feature type="non-terminal residue" evidence="2">
    <location>
        <position position="1"/>
    </location>
</feature>